<dbReference type="InterPro" id="IPR009734">
    <property type="entry name" value="Myoviridae_GpU"/>
</dbReference>
<gene>
    <name evidence="1" type="ORF">VSF3289_04312</name>
</gene>
<evidence type="ECO:0000313" key="2">
    <source>
        <dbReference type="Proteomes" id="UP000095131"/>
    </source>
</evidence>
<comment type="caution">
    <text evidence="1">The sequence shown here is derived from an EMBL/GenBank/DDBJ whole genome shotgun (WGS) entry which is preliminary data.</text>
</comment>
<dbReference type="Proteomes" id="UP000095131">
    <property type="component" value="Unassembled WGS sequence"/>
</dbReference>
<dbReference type="EMBL" id="MDCJ01000007">
    <property type="protein sequence ID" value="ODS05171.1"/>
    <property type="molecule type" value="Genomic_DNA"/>
</dbReference>
<accession>A0A1B1NT78</accession>
<organism evidence="1 2">
    <name type="scientific">Vibrio scophthalmi</name>
    <dbReference type="NCBI Taxonomy" id="45658"/>
    <lineage>
        <taxon>Bacteria</taxon>
        <taxon>Pseudomonadati</taxon>
        <taxon>Pseudomonadota</taxon>
        <taxon>Gammaproteobacteria</taxon>
        <taxon>Vibrionales</taxon>
        <taxon>Vibrionaceae</taxon>
        <taxon>Vibrio</taxon>
    </lineage>
</organism>
<dbReference type="PATRIC" id="fig|45658.6.peg.3163"/>
<dbReference type="KEGG" id="vsc:VSVS12_03228"/>
<dbReference type="AlphaFoldDB" id="A0A1B1NT78"/>
<reference evidence="1 2" key="1">
    <citation type="submission" date="2016-08" db="EMBL/GenBank/DDBJ databases">
        <title>Genome sequencing of Vibrio scophthalmi strain FP3289, an isolated from Paralichthys olivaceus.</title>
        <authorList>
            <person name="Han H.-J."/>
        </authorList>
    </citation>
    <scope>NUCLEOTIDE SEQUENCE [LARGE SCALE GENOMIC DNA]</scope>
    <source>
        <strain evidence="1 2">FP3289</strain>
    </source>
</reference>
<proteinExistence type="predicted"/>
<sequence length="134" mass="15096">MNNAQKILKSGHWGAWGDCGFKTLFTPHSISDNRTWRVPAQNVLNGYPHHQFMGEGERTLPITIAVHNEFCDLAKHHDVMLKQSNSDDAQPLVIGHNVLGFFKCKSMSQTYDETTPEGILIASTYQLSLVEVRE</sequence>
<protein>
    <submittedName>
        <fullName evidence="1">Uncharacterized protein</fullName>
    </submittedName>
</protein>
<dbReference type="Pfam" id="PF06995">
    <property type="entry name" value="Phage_P2_GpU"/>
    <property type="match status" value="1"/>
</dbReference>
<name>A0A1B1NT78_9VIBR</name>
<dbReference type="RefSeq" id="WP_006713355.1">
    <property type="nucleotide sequence ID" value="NZ_CP016308.1"/>
</dbReference>
<evidence type="ECO:0000313" key="1">
    <source>
        <dbReference type="EMBL" id="ODS05171.1"/>
    </source>
</evidence>